<gene>
    <name evidence="1" type="ORF">F904_02299</name>
</gene>
<dbReference type="OrthoDB" id="6696389at2"/>
<protein>
    <submittedName>
        <fullName evidence="1">Uncharacterized protein</fullName>
    </submittedName>
</protein>
<accession>N9R0B7</accession>
<dbReference type="HOGENOM" id="CLU_2696044_0_0_6"/>
<name>N9MGG7_9GAMM</name>
<dbReference type="Proteomes" id="UP000013261">
    <property type="component" value="Unassembled WGS sequence"/>
</dbReference>
<dbReference type="RefSeq" id="WP_005189167.1">
    <property type="nucleotide sequence ID" value="NZ_CBCSJS010000001.1"/>
</dbReference>
<evidence type="ECO:0000313" key="2">
    <source>
        <dbReference type="Proteomes" id="UP000013261"/>
    </source>
</evidence>
<sequence>MNKFIGGSLDETDFHIENFEDETFHLTNIDTLQQEKYLKIKIHTNGLAYTFWVYEGLDESLKAQRITAYLGNA</sequence>
<reference evidence="1 2" key="1">
    <citation type="submission" date="2013-02" db="EMBL/GenBank/DDBJ databases">
        <title>The Genome Sequence of Acinetobacter sp. ANC 4105.</title>
        <authorList>
            <consortium name="The Broad Institute Genome Sequencing Platform"/>
            <consortium name="The Broad Institute Genome Sequencing Center for Infectious Disease"/>
            <person name="Cerqueira G."/>
            <person name="Feldgarden M."/>
            <person name="Courvalin P."/>
            <person name="Perichon B."/>
            <person name="Grillot-Courvalin C."/>
            <person name="Clermont D."/>
            <person name="Rocha E."/>
            <person name="Yoon E.-J."/>
            <person name="Nemec A."/>
            <person name="Walker B."/>
            <person name="Young S.K."/>
            <person name="Zeng Q."/>
            <person name="Gargeya S."/>
            <person name="Fitzgerald M."/>
            <person name="Haas B."/>
            <person name="Abouelleil A."/>
            <person name="Alvarado L."/>
            <person name="Arachchi H.M."/>
            <person name="Berlin A.M."/>
            <person name="Chapman S.B."/>
            <person name="Dewar J."/>
            <person name="Goldberg J."/>
            <person name="Griggs A."/>
            <person name="Gujja S."/>
            <person name="Hansen M."/>
            <person name="Howarth C."/>
            <person name="Imamovic A."/>
            <person name="Larimer J."/>
            <person name="McCowan C."/>
            <person name="Murphy C."/>
            <person name="Neiman D."/>
            <person name="Pearson M."/>
            <person name="Priest M."/>
            <person name="Roberts A."/>
            <person name="Saif S."/>
            <person name="Shea T."/>
            <person name="Sisk P."/>
            <person name="Sykes S."/>
            <person name="Wortman J."/>
            <person name="Nusbaum C."/>
            <person name="Birren B."/>
        </authorList>
    </citation>
    <scope>NUCLEOTIDE SEQUENCE [LARGE SCALE GENOMIC DNA]</scope>
    <source>
        <strain evidence="1 2">ANC 4105</strain>
    </source>
</reference>
<evidence type="ECO:0000313" key="1">
    <source>
        <dbReference type="EMBL" id="ENW92360.1"/>
    </source>
</evidence>
<dbReference type="EMBL" id="APRL01000013">
    <property type="protein sequence ID" value="ENW92360.1"/>
    <property type="molecule type" value="Genomic_DNA"/>
</dbReference>
<dbReference type="AlphaFoldDB" id="N9MGG7"/>
<dbReference type="eggNOG" id="ENOG50303BX">
    <property type="taxonomic scope" value="Bacteria"/>
</dbReference>
<accession>N9MGG7</accession>
<proteinExistence type="predicted"/>
<comment type="caution">
    <text evidence="1">The sequence shown here is derived from an EMBL/GenBank/DDBJ whole genome shotgun (WGS) entry which is preliminary data.</text>
</comment>
<keyword evidence="2" id="KW-1185">Reference proteome</keyword>
<organism evidence="1 2">
    <name type="scientific">Acinetobacter dispersus</name>
    <dbReference type="NCBI Taxonomy" id="70348"/>
    <lineage>
        <taxon>Bacteria</taxon>
        <taxon>Pseudomonadati</taxon>
        <taxon>Pseudomonadota</taxon>
        <taxon>Gammaproteobacteria</taxon>
        <taxon>Moraxellales</taxon>
        <taxon>Moraxellaceae</taxon>
        <taxon>Acinetobacter</taxon>
    </lineage>
</organism>
<accession>A0A6P1LP14</accession>
<dbReference type="GeneID" id="300094834"/>